<keyword evidence="2" id="KW-0812">Transmembrane</keyword>
<keyword evidence="4" id="KW-1185">Reference proteome</keyword>
<proteinExistence type="predicted"/>
<sequence length="91" mass="10909">MTDKRRTDRRMDGRRRDEQAQEESRRILERVDRESDLFLRMASRARDHFAARDAQSEDWTELWGRRIGRVLGVLFALALVIWLWSYLSGLS</sequence>
<keyword evidence="2" id="KW-0472">Membrane</keyword>
<comment type="caution">
    <text evidence="3">The sequence shown here is derived from an EMBL/GenBank/DDBJ whole genome shotgun (WGS) entry which is preliminary data.</text>
</comment>
<evidence type="ECO:0000313" key="3">
    <source>
        <dbReference type="EMBL" id="MCT7376523.1"/>
    </source>
</evidence>
<evidence type="ECO:0000313" key="4">
    <source>
        <dbReference type="Proteomes" id="UP001320831"/>
    </source>
</evidence>
<reference evidence="3 4" key="1">
    <citation type="submission" date="2022-09" db="EMBL/GenBank/DDBJ databases">
        <title>Chelativorans salina sp. nov., a novel slightly halophilic bacterium isolated from a saline lake sediment enrichment.</title>
        <authorList>
            <person name="Gao L."/>
            <person name="Fang B.-Z."/>
            <person name="Li W.-J."/>
        </authorList>
    </citation>
    <scope>NUCLEOTIDE SEQUENCE [LARGE SCALE GENOMIC DNA]</scope>
    <source>
        <strain evidence="3 4">EGI FJ00035</strain>
    </source>
</reference>
<dbReference type="EMBL" id="JAOCZP010000004">
    <property type="protein sequence ID" value="MCT7376523.1"/>
    <property type="molecule type" value="Genomic_DNA"/>
</dbReference>
<name>A0ABT2LPP9_9HYPH</name>
<gene>
    <name evidence="3" type="ORF">N5A92_15920</name>
</gene>
<evidence type="ECO:0000256" key="2">
    <source>
        <dbReference type="SAM" id="Phobius"/>
    </source>
</evidence>
<feature type="region of interest" description="Disordered" evidence="1">
    <location>
        <begin position="1"/>
        <end position="24"/>
    </location>
</feature>
<protein>
    <submittedName>
        <fullName evidence="3">Uncharacterized protein</fullName>
    </submittedName>
</protein>
<feature type="transmembrane region" description="Helical" evidence="2">
    <location>
        <begin position="70"/>
        <end position="87"/>
    </location>
</feature>
<dbReference type="Proteomes" id="UP001320831">
    <property type="component" value="Unassembled WGS sequence"/>
</dbReference>
<evidence type="ECO:0000256" key="1">
    <source>
        <dbReference type="SAM" id="MobiDB-lite"/>
    </source>
</evidence>
<keyword evidence="2" id="KW-1133">Transmembrane helix</keyword>
<accession>A0ABT2LPP9</accession>
<organism evidence="3 4">
    <name type="scientific">Chelativorans salis</name>
    <dbReference type="NCBI Taxonomy" id="2978478"/>
    <lineage>
        <taxon>Bacteria</taxon>
        <taxon>Pseudomonadati</taxon>
        <taxon>Pseudomonadota</taxon>
        <taxon>Alphaproteobacteria</taxon>
        <taxon>Hyphomicrobiales</taxon>
        <taxon>Phyllobacteriaceae</taxon>
        <taxon>Chelativorans</taxon>
    </lineage>
</organism>
<dbReference type="RefSeq" id="WP_260904537.1">
    <property type="nucleotide sequence ID" value="NZ_JAOCZP010000004.1"/>
</dbReference>